<organism evidence="2 3">
    <name type="scientific">Dothistroma septosporum (strain NZE10 / CBS 128990)</name>
    <name type="common">Red band needle blight fungus</name>
    <name type="synonym">Mycosphaerella pini</name>
    <dbReference type="NCBI Taxonomy" id="675120"/>
    <lineage>
        <taxon>Eukaryota</taxon>
        <taxon>Fungi</taxon>
        <taxon>Dikarya</taxon>
        <taxon>Ascomycota</taxon>
        <taxon>Pezizomycotina</taxon>
        <taxon>Dothideomycetes</taxon>
        <taxon>Dothideomycetidae</taxon>
        <taxon>Mycosphaerellales</taxon>
        <taxon>Mycosphaerellaceae</taxon>
        <taxon>Dothistroma</taxon>
    </lineage>
</organism>
<name>N1PQD3_DOTSN</name>
<dbReference type="HOGENOM" id="CLU_1652109_0_0_1"/>
<reference evidence="3" key="1">
    <citation type="journal article" date="2012" name="PLoS Genet.">
        <title>The genomes of the fungal plant pathogens Cladosporium fulvum and Dothistroma septosporum reveal adaptation to different hosts and lifestyles but also signatures of common ancestry.</title>
        <authorList>
            <person name="de Wit P.J.G.M."/>
            <person name="van der Burgt A."/>
            <person name="Oekmen B."/>
            <person name="Stergiopoulos I."/>
            <person name="Abd-Elsalam K.A."/>
            <person name="Aerts A.L."/>
            <person name="Bahkali A.H."/>
            <person name="Beenen H.G."/>
            <person name="Chettri P."/>
            <person name="Cox M.P."/>
            <person name="Datema E."/>
            <person name="de Vries R.P."/>
            <person name="Dhillon B."/>
            <person name="Ganley A.R."/>
            <person name="Griffiths S.A."/>
            <person name="Guo Y."/>
            <person name="Hamelin R.C."/>
            <person name="Henrissat B."/>
            <person name="Kabir M.S."/>
            <person name="Jashni M.K."/>
            <person name="Kema G."/>
            <person name="Klaubauf S."/>
            <person name="Lapidus A."/>
            <person name="Levasseur A."/>
            <person name="Lindquist E."/>
            <person name="Mehrabi R."/>
            <person name="Ohm R.A."/>
            <person name="Owen T.J."/>
            <person name="Salamov A."/>
            <person name="Schwelm A."/>
            <person name="Schijlen E."/>
            <person name="Sun H."/>
            <person name="van den Burg H.A."/>
            <person name="van Ham R.C.H.J."/>
            <person name="Zhang S."/>
            <person name="Goodwin S.B."/>
            <person name="Grigoriev I.V."/>
            <person name="Collemare J."/>
            <person name="Bradshaw R.E."/>
        </authorList>
    </citation>
    <scope>NUCLEOTIDE SEQUENCE [LARGE SCALE GENOMIC DNA]</scope>
    <source>
        <strain evidence="3">NZE10 / CBS 128990</strain>
    </source>
</reference>
<feature type="region of interest" description="Disordered" evidence="1">
    <location>
        <begin position="1"/>
        <end position="21"/>
    </location>
</feature>
<evidence type="ECO:0000256" key="1">
    <source>
        <dbReference type="SAM" id="MobiDB-lite"/>
    </source>
</evidence>
<keyword evidence="3" id="KW-1185">Reference proteome</keyword>
<gene>
    <name evidence="2" type="ORF">DOTSEDRAFT_72141</name>
</gene>
<dbReference type="AlphaFoldDB" id="N1PQD3"/>
<dbReference type="OrthoDB" id="3650836at2759"/>
<accession>N1PQD3</accession>
<dbReference type="Proteomes" id="UP000016933">
    <property type="component" value="Unassembled WGS sequence"/>
</dbReference>
<protein>
    <submittedName>
        <fullName evidence="2">Uncharacterized protein</fullName>
    </submittedName>
</protein>
<reference evidence="2 3" key="2">
    <citation type="journal article" date="2012" name="PLoS Pathog.">
        <title>Diverse lifestyles and strategies of plant pathogenesis encoded in the genomes of eighteen Dothideomycetes fungi.</title>
        <authorList>
            <person name="Ohm R.A."/>
            <person name="Feau N."/>
            <person name="Henrissat B."/>
            <person name="Schoch C.L."/>
            <person name="Horwitz B.A."/>
            <person name="Barry K.W."/>
            <person name="Condon B.J."/>
            <person name="Copeland A.C."/>
            <person name="Dhillon B."/>
            <person name="Glaser F."/>
            <person name="Hesse C.N."/>
            <person name="Kosti I."/>
            <person name="LaButti K."/>
            <person name="Lindquist E.A."/>
            <person name="Lucas S."/>
            <person name="Salamov A.A."/>
            <person name="Bradshaw R.E."/>
            <person name="Ciuffetti L."/>
            <person name="Hamelin R.C."/>
            <person name="Kema G.H.J."/>
            <person name="Lawrence C."/>
            <person name="Scott J.A."/>
            <person name="Spatafora J.W."/>
            <person name="Turgeon B.G."/>
            <person name="de Wit P.J.G.M."/>
            <person name="Zhong S."/>
            <person name="Goodwin S.B."/>
            <person name="Grigoriev I.V."/>
        </authorList>
    </citation>
    <scope>NUCLEOTIDE SEQUENCE [LARGE SCALE GENOMIC DNA]</scope>
    <source>
        <strain evidence="3">NZE10 / CBS 128990</strain>
    </source>
</reference>
<evidence type="ECO:0000313" key="2">
    <source>
        <dbReference type="EMBL" id="EME44585.1"/>
    </source>
</evidence>
<evidence type="ECO:0000313" key="3">
    <source>
        <dbReference type="Proteomes" id="UP000016933"/>
    </source>
</evidence>
<proteinExistence type="predicted"/>
<dbReference type="EMBL" id="KB446539">
    <property type="protein sequence ID" value="EME44585.1"/>
    <property type="molecule type" value="Genomic_DNA"/>
</dbReference>
<sequence length="160" mass="18774">MEQVEQQATVYPRPIHDHGPAARQAMRPWRDVITHHHELGALRKTRKHTRFLGQDYEYADDEEEGKMSEEAEEVHIDFGGAFRDFDMPLVISSDESKEYKQYTDSSDEAHTMLLPQLGRSSSATNKPFPFMRLPAELREKTLRHGNDFVPKRYWPLYLEQ</sequence>